<keyword evidence="3" id="KW-1185">Reference proteome</keyword>
<organism evidence="2 3">
    <name type="scientific">Phaseolus coccineus</name>
    <name type="common">Scarlet runner bean</name>
    <name type="synonym">Phaseolus multiflorus</name>
    <dbReference type="NCBI Taxonomy" id="3886"/>
    <lineage>
        <taxon>Eukaryota</taxon>
        <taxon>Viridiplantae</taxon>
        <taxon>Streptophyta</taxon>
        <taxon>Embryophyta</taxon>
        <taxon>Tracheophyta</taxon>
        <taxon>Spermatophyta</taxon>
        <taxon>Magnoliopsida</taxon>
        <taxon>eudicotyledons</taxon>
        <taxon>Gunneridae</taxon>
        <taxon>Pentapetalae</taxon>
        <taxon>rosids</taxon>
        <taxon>fabids</taxon>
        <taxon>Fabales</taxon>
        <taxon>Fabaceae</taxon>
        <taxon>Papilionoideae</taxon>
        <taxon>50 kb inversion clade</taxon>
        <taxon>NPAAA clade</taxon>
        <taxon>indigoferoid/millettioid clade</taxon>
        <taxon>Phaseoleae</taxon>
        <taxon>Phaseolus</taxon>
    </lineage>
</organism>
<accession>A0AAN9QKZ0</accession>
<sequence length="90" mass="10234">MMMMGWLYWFHHCVFFFLNVLPPRAALHGPTDRSILILSAPSISPPFTAPPREPSAPLYDSPPCLSAHQQTRDRMSLKPILSPFLFPLND</sequence>
<feature type="signal peptide" evidence="1">
    <location>
        <begin position="1"/>
        <end position="26"/>
    </location>
</feature>
<dbReference type="AlphaFoldDB" id="A0AAN9QKZ0"/>
<comment type="caution">
    <text evidence="2">The sequence shown here is derived from an EMBL/GenBank/DDBJ whole genome shotgun (WGS) entry which is preliminary data.</text>
</comment>
<feature type="chain" id="PRO_5042894205" description="Secreted protein" evidence="1">
    <location>
        <begin position="27"/>
        <end position="90"/>
    </location>
</feature>
<protein>
    <recommendedName>
        <fullName evidence="4">Secreted protein</fullName>
    </recommendedName>
</protein>
<reference evidence="2 3" key="1">
    <citation type="submission" date="2024-01" db="EMBL/GenBank/DDBJ databases">
        <title>The genomes of 5 underutilized Papilionoideae crops provide insights into root nodulation and disease resistanc.</title>
        <authorList>
            <person name="Jiang F."/>
        </authorList>
    </citation>
    <scope>NUCLEOTIDE SEQUENCE [LARGE SCALE GENOMIC DNA]</scope>
    <source>
        <strain evidence="2">JINMINGXINNONG_FW02</strain>
        <tissue evidence="2">Leaves</tissue>
    </source>
</reference>
<dbReference type="Proteomes" id="UP001374584">
    <property type="component" value="Unassembled WGS sequence"/>
</dbReference>
<dbReference type="EMBL" id="JAYMYR010000009">
    <property type="protein sequence ID" value="KAK7341420.1"/>
    <property type="molecule type" value="Genomic_DNA"/>
</dbReference>
<evidence type="ECO:0000313" key="3">
    <source>
        <dbReference type="Proteomes" id="UP001374584"/>
    </source>
</evidence>
<keyword evidence="1" id="KW-0732">Signal</keyword>
<proteinExistence type="predicted"/>
<evidence type="ECO:0000256" key="1">
    <source>
        <dbReference type="SAM" id="SignalP"/>
    </source>
</evidence>
<gene>
    <name evidence="2" type="ORF">VNO80_24349</name>
</gene>
<name>A0AAN9QKZ0_PHACN</name>
<evidence type="ECO:0000313" key="2">
    <source>
        <dbReference type="EMBL" id="KAK7341420.1"/>
    </source>
</evidence>
<evidence type="ECO:0008006" key="4">
    <source>
        <dbReference type="Google" id="ProtNLM"/>
    </source>
</evidence>